<feature type="chain" id="PRO_5011577404" evidence="2">
    <location>
        <begin position="20"/>
        <end position="798"/>
    </location>
</feature>
<evidence type="ECO:0000313" key="5">
    <source>
        <dbReference type="Proteomes" id="UP000199469"/>
    </source>
</evidence>
<keyword evidence="5" id="KW-1185">Reference proteome</keyword>
<evidence type="ECO:0000313" key="4">
    <source>
        <dbReference type="EMBL" id="SEW01645.1"/>
    </source>
</evidence>
<evidence type="ECO:0000256" key="2">
    <source>
        <dbReference type="SAM" id="SignalP"/>
    </source>
</evidence>
<accession>A0A1I0NK03</accession>
<keyword evidence="1 2" id="KW-0732">Signal</keyword>
<dbReference type="InterPro" id="IPR026444">
    <property type="entry name" value="Secre_tail"/>
</dbReference>
<dbReference type="NCBIfam" id="TIGR04183">
    <property type="entry name" value="Por_Secre_tail"/>
    <property type="match status" value="1"/>
</dbReference>
<evidence type="ECO:0000256" key="1">
    <source>
        <dbReference type="ARBA" id="ARBA00022729"/>
    </source>
</evidence>
<dbReference type="PROSITE" id="PS51257">
    <property type="entry name" value="PROKAR_LIPOPROTEIN"/>
    <property type="match status" value="1"/>
</dbReference>
<name>A0A1I0NK03_9FLAO</name>
<reference evidence="5" key="1">
    <citation type="submission" date="2016-10" db="EMBL/GenBank/DDBJ databases">
        <authorList>
            <person name="Varghese N."/>
            <person name="Submissions S."/>
        </authorList>
    </citation>
    <scope>NUCLEOTIDE SEQUENCE [LARGE SCALE GENOMIC DNA]</scope>
    <source>
        <strain evidence="5">DSM 17724</strain>
    </source>
</reference>
<dbReference type="STRING" id="356305.SAMN05421841_0636"/>
<organism evidence="4 5">
    <name type="scientific">Chryseobacterium wanjuense</name>
    <dbReference type="NCBI Taxonomy" id="356305"/>
    <lineage>
        <taxon>Bacteria</taxon>
        <taxon>Pseudomonadati</taxon>
        <taxon>Bacteroidota</taxon>
        <taxon>Flavobacteriia</taxon>
        <taxon>Flavobacteriales</taxon>
        <taxon>Weeksellaceae</taxon>
        <taxon>Chryseobacterium group</taxon>
        <taxon>Chryseobacterium</taxon>
    </lineage>
</organism>
<dbReference type="EMBL" id="FOIU01000001">
    <property type="protein sequence ID" value="SEW01645.1"/>
    <property type="molecule type" value="Genomic_DNA"/>
</dbReference>
<feature type="domain" description="Secretion system C-terminal sorting" evidence="3">
    <location>
        <begin position="721"/>
        <end position="791"/>
    </location>
</feature>
<dbReference type="Proteomes" id="UP000199469">
    <property type="component" value="Unassembled WGS sequence"/>
</dbReference>
<dbReference type="OrthoDB" id="1055762at2"/>
<dbReference type="RefSeq" id="WP_139176705.1">
    <property type="nucleotide sequence ID" value="NZ_FOIU01000001.1"/>
</dbReference>
<evidence type="ECO:0000259" key="3">
    <source>
        <dbReference type="Pfam" id="PF18962"/>
    </source>
</evidence>
<dbReference type="Pfam" id="PF18962">
    <property type="entry name" value="Por_Secre_tail"/>
    <property type="match status" value="1"/>
</dbReference>
<sequence>MKTKILLLSLALCACIFSAQMPKWTVGNSLIDFSGTSPTIINSLGINTGDLWSVNGFYDENNNLLFNRTGGGINQNTSFAQEMGIIRVPGSCNRFYLIGIPPAPVGGTTSLYYSMIEVSNGSVNYVPGYYMVNLGSMNTLMGSIAISKLKADNTRFLFATAGESRRFRISNTGITYEATIISNINDISDEADLYEDPVSGNMKLALATYAGFKVYNLNNQGGYISTWSVPSSFGVQNVRGLEFIDSNRLLVSQNNNVALKRGLAVINMASGSISYIPGSQQYLDSHIEKAIDGKFYTTSGEFPPYKLASVDIVNLTATEVVTLPAIGRYHVRALPEQVDNENYFTVNHKQDLASYDSPVDTGLEPNPSANTWINIYQSPDIWNRVTNSGLNLIHENPGYSGPGSNVMRFRVHNQSCHTSSPSYARLYWTMGSTGETWPDSWIGVGVGNIGGIAAGGELNIPYTGFNPSNIYVPGYGFKIPALAPGEEYIIDAKWHPVNPSIYGANADNVICFLGRIDDPNDPMHNEQVGPIEPNVVNNNNIVTRNTRLVNLSGVYPFSGSGFFIGNYFNDEHHFDIRFERVKDSGIPFENAGNVTIKLDPRIWQRWIEGGKQGEGIQILNYDQHEILVTNISKAILKNIRLQAKESLPVTVNFNLVNMNINTLQEYDFAVSQVASDKPSEQYGSVCHFLVDINREDQNEEYLEKQSGNSYSLFSDDLKLSPNPVSDIAFLSFTLKNDAKITAKITDWHGKEIKSLISSELKKGKNSIQFSTAGLPQGSYMVNISSGLENKSLQLMVRH</sequence>
<proteinExistence type="predicted"/>
<feature type="signal peptide" evidence="2">
    <location>
        <begin position="1"/>
        <end position="19"/>
    </location>
</feature>
<protein>
    <submittedName>
        <fullName evidence="4">Por secretion system C-terminal sorting domain-containing protein</fullName>
    </submittedName>
</protein>
<dbReference type="AlphaFoldDB" id="A0A1I0NK03"/>
<gene>
    <name evidence="4" type="ORF">SAMN05421841_0636</name>
</gene>